<reference evidence="2 3" key="1">
    <citation type="submission" date="2021-06" db="EMBL/GenBank/DDBJ databases">
        <title>Caerostris extrusa draft genome.</title>
        <authorList>
            <person name="Kono N."/>
            <person name="Arakawa K."/>
        </authorList>
    </citation>
    <scope>NUCLEOTIDE SEQUENCE [LARGE SCALE GENOMIC DNA]</scope>
</reference>
<evidence type="ECO:0000313" key="3">
    <source>
        <dbReference type="Proteomes" id="UP001054945"/>
    </source>
</evidence>
<dbReference type="AlphaFoldDB" id="A0AAV4YAA2"/>
<sequence length="72" mass="8118">MALCRFMIQWSPLLKILCQNVPCGSWLITGADAKFSGNRFFAGGALFKDDEGLGFDNTLREVKAFERIQLLF</sequence>
<evidence type="ECO:0000313" key="2">
    <source>
        <dbReference type="EMBL" id="GIZ02901.1"/>
    </source>
</evidence>
<organism evidence="2 3">
    <name type="scientific">Caerostris extrusa</name>
    <name type="common">Bark spider</name>
    <name type="synonym">Caerostris bankana</name>
    <dbReference type="NCBI Taxonomy" id="172846"/>
    <lineage>
        <taxon>Eukaryota</taxon>
        <taxon>Metazoa</taxon>
        <taxon>Ecdysozoa</taxon>
        <taxon>Arthropoda</taxon>
        <taxon>Chelicerata</taxon>
        <taxon>Arachnida</taxon>
        <taxon>Araneae</taxon>
        <taxon>Araneomorphae</taxon>
        <taxon>Entelegynae</taxon>
        <taxon>Araneoidea</taxon>
        <taxon>Araneidae</taxon>
        <taxon>Caerostris</taxon>
    </lineage>
</organism>
<dbReference type="Proteomes" id="UP001054945">
    <property type="component" value="Unassembled WGS sequence"/>
</dbReference>
<keyword evidence="3" id="KW-1185">Reference proteome</keyword>
<keyword evidence="1" id="KW-0732">Signal</keyword>
<protein>
    <submittedName>
        <fullName evidence="2">Uncharacterized protein</fullName>
    </submittedName>
</protein>
<name>A0AAV4YAA2_CAEEX</name>
<feature type="signal peptide" evidence="1">
    <location>
        <begin position="1"/>
        <end position="18"/>
    </location>
</feature>
<feature type="chain" id="PRO_5043988648" evidence="1">
    <location>
        <begin position="19"/>
        <end position="72"/>
    </location>
</feature>
<proteinExistence type="predicted"/>
<accession>A0AAV4YAA2</accession>
<comment type="caution">
    <text evidence="2">The sequence shown here is derived from an EMBL/GenBank/DDBJ whole genome shotgun (WGS) entry which is preliminary data.</text>
</comment>
<gene>
    <name evidence="2" type="ORF">CEXT_275521</name>
</gene>
<evidence type="ECO:0000256" key="1">
    <source>
        <dbReference type="SAM" id="SignalP"/>
    </source>
</evidence>
<dbReference type="EMBL" id="BPLR01018875">
    <property type="protein sequence ID" value="GIZ02901.1"/>
    <property type="molecule type" value="Genomic_DNA"/>
</dbReference>